<dbReference type="EMBL" id="BEXD01002469">
    <property type="protein sequence ID" value="GBB98426.1"/>
    <property type="molecule type" value="Genomic_DNA"/>
</dbReference>
<comment type="caution">
    <text evidence="2">The sequence shown here is derived from an EMBL/GenBank/DDBJ whole genome shotgun (WGS) entry which is preliminary data.</text>
</comment>
<protein>
    <recommendedName>
        <fullName evidence="4">Transposase domain-containing protein</fullName>
    </recommendedName>
</protein>
<feature type="compositionally biased region" description="Basic and acidic residues" evidence="1">
    <location>
        <begin position="35"/>
        <end position="58"/>
    </location>
</feature>
<gene>
    <name evidence="2" type="ORF">RclHR1_03220019</name>
</gene>
<feature type="region of interest" description="Disordered" evidence="1">
    <location>
        <begin position="35"/>
        <end position="98"/>
    </location>
</feature>
<evidence type="ECO:0000313" key="3">
    <source>
        <dbReference type="Proteomes" id="UP000247702"/>
    </source>
</evidence>
<organism evidence="2 3">
    <name type="scientific">Rhizophagus clarus</name>
    <dbReference type="NCBI Taxonomy" id="94130"/>
    <lineage>
        <taxon>Eukaryota</taxon>
        <taxon>Fungi</taxon>
        <taxon>Fungi incertae sedis</taxon>
        <taxon>Mucoromycota</taxon>
        <taxon>Glomeromycotina</taxon>
        <taxon>Glomeromycetes</taxon>
        <taxon>Glomerales</taxon>
        <taxon>Glomeraceae</taxon>
        <taxon>Rhizophagus</taxon>
    </lineage>
</organism>
<accession>A0A2Z6S2B3</accession>
<dbReference type="Proteomes" id="UP000247702">
    <property type="component" value="Unassembled WGS sequence"/>
</dbReference>
<keyword evidence="3" id="KW-1185">Reference proteome</keyword>
<name>A0A2Z6S2B3_9GLOM</name>
<dbReference type="Pfam" id="PF18759">
    <property type="entry name" value="Plavaka"/>
    <property type="match status" value="1"/>
</dbReference>
<feature type="compositionally biased region" description="Acidic residues" evidence="1">
    <location>
        <begin position="86"/>
        <end position="98"/>
    </location>
</feature>
<feature type="compositionally biased region" description="Acidic residues" evidence="1">
    <location>
        <begin position="59"/>
        <end position="79"/>
    </location>
</feature>
<proteinExistence type="predicted"/>
<sequence>MYQCTLYQQQLNFTPISPTSLQVFDNNHIWDEIKDFAEDDKDSDKNKDDGNDEAKDDKDADETEDNDEEVVESDKDTDEAEHHDDNEVEGDNDDDDDRVEEIEIDEFTWLKDSKSNCSENSSESSKGLCGMRLADAYEDLNRNIPNWRQNFPDAKVFIGFLPHLTTRNNKLRDSKEFRQMQRKVEQCALKILLKPLLQNNGIYLRINETVEYFTPYLSIILADMLEAQNICCTYKLYRTKCSCYKCLTPSNQLNNMFIKQNLIVLRTHENMHKAVFSHNATEFSIHEYEIFFWKLRMTNIYDAVTMDRMHLQEIGLFPAYMLNFT</sequence>
<evidence type="ECO:0000256" key="1">
    <source>
        <dbReference type="SAM" id="MobiDB-lite"/>
    </source>
</evidence>
<dbReference type="AlphaFoldDB" id="A0A2Z6S2B3"/>
<reference evidence="2 3" key="1">
    <citation type="submission" date="2017-11" db="EMBL/GenBank/DDBJ databases">
        <title>The genome of Rhizophagus clarus HR1 reveals common genetic basis of auxotrophy among arbuscular mycorrhizal fungi.</title>
        <authorList>
            <person name="Kobayashi Y."/>
        </authorList>
    </citation>
    <scope>NUCLEOTIDE SEQUENCE [LARGE SCALE GENOMIC DNA]</scope>
    <source>
        <strain evidence="2 3">HR1</strain>
    </source>
</reference>
<evidence type="ECO:0008006" key="4">
    <source>
        <dbReference type="Google" id="ProtNLM"/>
    </source>
</evidence>
<evidence type="ECO:0000313" key="2">
    <source>
        <dbReference type="EMBL" id="GBB98426.1"/>
    </source>
</evidence>
<dbReference type="InterPro" id="IPR041078">
    <property type="entry name" value="Plavaka"/>
</dbReference>